<reference evidence="1" key="1">
    <citation type="submission" date="2005-10" db="EMBL/GenBank/DDBJ databases">
        <authorList>
            <person name="Loftus B.J."/>
            <person name="Nene V.M."/>
            <person name="Hannick L.I."/>
            <person name="Bidwell S."/>
            <person name="Haas B."/>
            <person name="Amedeo P."/>
            <person name="Orvis J."/>
            <person name="Wortman J.R."/>
            <person name="White O.R."/>
            <person name="Salzberg S."/>
            <person name="Shumway M."/>
            <person name="Koo H."/>
            <person name="Zhao Y."/>
            <person name="Holmes M."/>
            <person name="Miller J."/>
            <person name="Schatz M."/>
            <person name="Pop M."/>
            <person name="Pai G."/>
            <person name="Utterback T."/>
            <person name="Rogers Y.-H."/>
            <person name="Kravitz S."/>
            <person name="Fraser C.M."/>
        </authorList>
    </citation>
    <scope>NUCLEOTIDE SEQUENCE</scope>
    <source>
        <strain evidence="1">Liverpool</strain>
    </source>
</reference>
<reference evidence="1" key="2">
    <citation type="journal article" date="2007" name="Science">
        <title>Genome sequence of Aedes aegypti, a major arbovirus vector.</title>
        <authorList>
            <person name="Nene V."/>
            <person name="Wortman J.R."/>
            <person name="Lawson D."/>
            <person name="Haas B."/>
            <person name="Kodira C."/>
            <person name="Tu Z.J."/>
            <person name="Loftus B."/>
            <person name="Xi Z."/>
            <person name="Megy K."/>
            <person name="Grabherr M."/>
            <person name="Ren Q."/>
            <person name="Zdobnov E.M."/>
            <person name="Lobo N.F."/>
            <person name="Campbell K.S."/>
            <person name="Brown S.E."/>
            <person name="Bonaldo M.F."/>
            <person name="Zhu J."/>
            <person name="Sinkins S.P."/>
            <person name="Hogenkamp D.G."/>
            <person name="Amedeo P."/>
            <person name="Arensburger P."/>
            <person name="Atkinson P.W."/>
            <person name="Bidwell S."/>
            <person name="Biedler J."/>
            <person name="Birney E."/>
            <person name="Bruggner R.V."/>
            <person name="Costas J."/>
            <person name="Coy M.R."/>
            <person name="Crabtree J."/>
            <person name="Crawford M."/>
            <person name="Debruyn B."/>
            <person name="Decaprio D."/>
            <person name="Eiglmeier K."/>
            <person name="Eisenstadt E."/>
            <person name="El-Dorry H."/>
            <person name="Gelbart W.M."/>
            <person name="Gomes S.L."/>
            <person name="Hammond M."/>
            <person name="Hannick L.I."/>
            <person name="Hogan J.R."/>
            <person name="Holmes M.H."/>
            <person name="Jaffe D."/>
            <person name="Johnston J.S."/>
            <person name="Kennedy R.C."/>
            <person name="Koo H."/>
            <person name="Kravitz S."/>
            <person name="Kriventseva E.V."/>
            <person name="Kulp D."/>
            <person name="Labutti K."/>
            <person name="Lee E."/>
            <person name="Li S."/>
            <person name="Lovin D.D."/>
            <person name="Mao C."/>
            <person name="Mauceli E."/>
            <person name="Menck C.F."/>
            <person name="Miller J.R."/>
            <person name="Montgomery P."/>
            <person name="Mori A."/>
            <person name="Nascimento A.L."/>
            <person name="Naveira H.F."/>
            <person name="Nusbaum C."/>
            <person name="O'leary S."/>
            <person name="Orvis J."/>
            <person name="Pertea M."/>
            <person name="Quesneville H."/>
            <person name="Reidenbach K.R."/>
            <person name="Rogers Y.H."/>
            <person name="Roth C.W."/>
            <person name="Schneider J.R."/>
            <person name="Schatz M."/>
            <person name="Shumway M."/>
            <person name="Stanke M."/>
            <person name="Stinson E.O."/>
            <person name="Tubio J.M."/>
            <person name="Vanzee J.P."/>
            <person name="Verjovski-Almeida S."/>
            <person name="Werner D."/>
            <person name="White O."/>
            <person name="Wyder S."/>
            <person name="Zeng Q."/>
            <person name="Zhao Q."/>
            <person name="Zhao Y."/>
            <person name="Hill C.A."/>
            <person name="Raikhel A.S."/>
            <person name="Soares M.B."/>
            <person name="Knudson D.L."/>
            <person name="Lee N.H."/>
            <person name="Galagan J."/>
            <person name="Salzberg S.L."/>
            <person name="Paulsen I.T."/>
            <person name="Dimopoulos G."/>
            <person name="Collins F.H."/>
            <person name="Birren B."/>
            <person name="Fraser-Liggett C.M."/>
            <person name="Severson D.W."/>
        </authorList>
    </citation>
    <scope>NUCLEOTIDE SEQUENCE [LARGE SCALE GENOMIC DNA]</scope>
    <source>
        <strain evidence="1">Liverpool</strain>
    </source>
</reference>
<dbReference type="HOGENOM" id="CLU_1620394_0_0_1"/>
<dbReference type="PaxDb" id="7159-AAEL011728-PA"/>
<proteinExistence type="predicted"/>
<dbReference type="AlphaFoldDB" id="Q16P86"/>
<gene>
    <name evidence="1" type="ORF">AaeL_AAEL011728</name>
</gene>
<reference evidence="1" key="3">
    <citation type="submission" date="2012-09" db="EMBL/GenBank/DDBJ databases">
        <authorList>
            <consortium name="VectorBase"/>
        </authorList>
    </citation>
    <scope>NUCLEOTIDE SEQUENCE</scope>
    <source>
        <strain evidence="1">Liverpool</strain>
    </source>
</reference>
<sequence length="164" mass="18561">MNAQGNLFGEHVGNRLQGVCRNGFTRLIDVDHRTTGTVCLYLESLLTDLNLLPALQVLFGFSFHDQAASEVINQPGHCGIAFNTFVITQRLHCVPINHQEFVRGLTIRGRGSQQAKLRHTQGLTDPSSCCVAQVDRLPIVELRRKLPDFKNQIFHERMRQDQEI</sequence>
<name>Q16P86_AEDAE</name>
<organism evidence="1 2">
    <name type="scientific">Aedes aegypti</name>
    <name type="common">Yellowfever mosquito</name>
    <name type="synonym">Culex aegypti</name>
    <dbReference type="NCBI Taxonomy" id="7159"/>
    <lineage>
        <taxon>Eukaryota</taxon>
        <taxon>Metazoa</taxon>
        <taxon>Ecdysozoa</taxon>
        <taxon>Arthropoda</taxon>
        <taxon>Hexapoda</taxon>
        <taxon>Insecta</taxon>
        <taxon>Pterygota</taxon>
        <taxon>Neoptera</taxon>
        <taxon>Endopterygota</taxon>
        <taxon>Diptera</taxon>
        <taxon>Nematocera</taxon>
        <taxon>Culicoidea</taxon>
        <taxon>Culicidae</taxon>
        <taxon>Culicinae</taxon>
        <taxon>Aedini</taxon>
        <taxon>Aedes</taxon>
        <taxon>Stegomyia</taxon>
    </lineage>
</organism>
<evidence type="ECO:0000313" key="2">
    <source>
        <dbReference type="Proteomes" id="UP000682892"/>
    </source>
</evidence>
<protein>
    <submittedName>
        <fullName evidence="1">AAEL011728-PA</fullName>
    </submittedName>
</protein>
<accession>Q16P86</accession>
<evidence type="ECO:0000313" key="1">
    <source>
        <dbReference type="EMBL" id="EAT36181.1"/>
    </source>
</evidence>
<dbReference type="EMBL" id="CH477791">
    <property type="protein sequence ID" value="EAT36181.1"/>
    <property type="molecule type" value="Genomic_DNA"/>
</dbReference>
<dbReference type="Proteomes" id="UP000682892">
    <property type="component" value="Unassembled WGS sequence"/>
</dbReference>